<gene>
    <name evidence="3" type="ORF">PDE_08735</name>
</gene>
<keyword evidence="4" id="KW-1185">Reference proteome</keyword>
<dbReference type="eggNOG" id="ENOG502T1RK">
    <property type="taxonomic scope" value="Eukaryota"/>
</dbReference>
<feature type="region of interest" description="Disordered" evidence="2">
    <location>
        <begin position="1"/>
        <end position="45"/>
    </location>
</feature>
<evidence type="ECO:0000256" key="2">
    <source>
        <dbReference type="SAM" id="MobiDB-lite"/>
    </source>
</evidence>
<evidence type="ECO:0000256" key="1">
    <source>
        <dbReference type="SAM" id="Coils"/>
    </source>
</evidence>
<keyword evidence="1" id="KW-0175">Coiled coil</keyword>
<evidence type="ECO:0000313" key="4">
    <source>
        <dbReference type="Proteomes" id="UP000019376"/>
    </source>
</evidence>
<accession>S8B4L2</accession>
<feature type="compositionally biased region" description="Basic and acidic residues" evidence="2">
    <location>
        <begin position="219"/>
        <end position="235"/>
    </location>
</feature>
<feature type="region of interest" description="Disordered" evidence="2">
    <location>
        <begin position="182"/>
        <end position="246"/>
    </location>
</feature>
<feature type="compositionally biased region" description="Polar residues" evidence="2">
    <location>
        <begin position="128"/>
        <end position="139"/>
    </location>
</feature>
<dbReference type="AlphaFoldDB" id="S8B4L2"/>
<protein>
    <submittedName>
        <fullName evidence="3">Uncharacterized protein</fullName>
    </submittedName>
</protein>
<dbReference type="EMBL" id="KB644415">
    <property type="protein sequence ID" value="EPS33773.1"/>
    <property type="molecule type" value="Genomic_DNA"/>
</dbReference>
<dbReference type="Proteomes" id="UP000019376">
    <property type="component" value="Unassembled WGS sequence"/>
</dbReference>
<feature type="coiled-coil region" evidence="1">
    <location>
        <begin position="731"/>
        <end position="846"/>
    </location>
</feature>
<dbReference type="SUPFAM" id="SSF58104">
    <property type="entry name" value="Methyl-accepting chemotaxis protein (MCP) signaling domain"/>
    <property type="match status" value="1"/>
</dbReference>
<proteinExistence type="predicted"/>
<feature type="coiled-coil region" evidence="1">
    <location>
        <begin position="645"/>
        <end position="707"/>
    </location>
</feature>
<feature type="compositionally biased region" description="Low complexity" evidence="2">
    <location>
        <begin position="1051"/>
        <end position="1061"/>
    </location>
</feature>
<feature type="coiled-coil region" evidence="1">
    <location>
        <begin position="271"/>
        <end position="351"/>
    </location>
</feature>
<feature type="region of interest" description="Disordered" evidence="2">
    <location>
        <begin position="904"/>
        <end position="1086"/>
    </location>
</feature>
<evidence type="ECO:0000313" key="3">
    <source>
        <dbReference type="EMBL" id="EPS33773.1"/>
    </source>
</evidence>
<dbReference type="OrthoDB" id="4201669at2759"/>
<reference evidence="3 4" key="1">
    <citation type="journal article" date="2013" name="PLoS ONE">
        <title>Genomic and secretomic analyses reveal unique features of the lignocellulolytic enzyme system of Penicillium decumbens.</title>
        <authorList>
            <person name="Liu G."/>
            <person name="Zhang L."/>
            <person name="Wei X."/>
            <person name="Zou G."/>
            <person name="Qin Y."/>
            <person name="Ma L."/>
            <person name="Li J."/>
            <person name="Zheng H."/>
            <person name="Wang S."/>
            <person name="Wang C."/>
            <person name="Xun L."/>
            <person name="Zhao G.-P."/>
            <person name="Zhou Z."/>
            <person name="Qu Y."/>
        </authorList>
    </citation>
    <scope>NUCLEOTIDE SEQUENCE [LARGE SCALE GENOMIC DNA]</scope>
    <source>
        <strain evidence="4">114-2 / CGMCC 5302</strain>
    </source>
</reference>
<feature type="compositionally biased region" description="Basic and acidic residues" evidence="2">
    <location>
        <begin position="915"/>
        <end position="926"/>
    </location>
</feature>
<dbReference type="STRING" id="933388.S8B4L2"/>
<dbReference type="HOGENOM" id="CLU_285304_0_0_1"/>
<feature type="compositionally biased region" description="Low complexity" evidence="2">
    <location>
        <begin position="188"/>
        <end position="200"/>
    </location>
</feature>
<feature type="compositionally biased region" description="Polar residues" evidence="2">
    <location>
        <begin position="1"/>
        <end position="25"/>
    </location>
</feature>
<organism evidence="3 4">
    <name type="scientific">Penicillium oxalicum (strain 114-2 / CGMCC 5302)</name>
    <name type="common">Penicillium decumbens</name>
    <dbReference type="NCBI Taxonomy" id="933388"/>
    <lineage>
        <taxon>Eukaryota</taxon>
        <taxon>Fungi</taxon>
        <taxon>Dikarya</taxon>
        <taxon>Ascomycota</taxon>
        <taxon>Pezizomycotina</taxon>
        <taxon>Eurotiomycetes</taxon>
        <taxon>Eurotiomycetidae</taxon>
        <taxon>Eurotiales</taxon>
        <taxon>Aspergillaceae</taxon>
        <taxon>Penicillium</taxon>
    </lineage>
</organism>
<feature type="compositionally biased region" description="Basic and acidic residues" evidence="2">
    <location>
        <begin position="91"/>
        <end position="101"/>
    </location>
</feature>
<feature type="region of interest" description="Disordered" evidence="2">
    <location>
        <begin position="80"/>
        <end position="139"/>
    </location>
</feature>
<name>S8B4L2_PENO1</name>
<sequence length="1086" mass="122816">MSSPAPGSLPETTPQQFPVPKQTSPLHEVLGENHKPPLMQRPKSSIIESTGFSFAKPSVQHKDFALKPVSRLTQYRNVPVEKITSTQPQVNEKRQMQDREPSASQDGLARQSLEQYAEDESPCPRPKSSFSSRNIPSQVRNSPDIAKIFLTQDQAHIQLAKKAGLDNQVLDTDSVPATQKSLNSSLVAKASATSSARSTRGQYLRKPATQTPSLAKALRPKDDSRVSKTRCENRKSASRRQGRSISSNETDIVLYSEEALFEMLIKRIRQREEKEVEISNTKHRIEAQNKELMIERETLRHHLEAARLLIEEKQASIDKADNRLSDWKLRIRKLRQVIDELGRDYDSLCEDHKRCKETATHLKQEKDNLFREIGEIKLNITRAQAMIDRQREQVFEKGQRVALLQQALSVAQEQVECLKIDLTTERNRSLKLESFIQYHAQYQTNQMREIREHQQKTMQQLDVGLKSVSRDGHVFRDEIRAAFNGALAQIRDPIQNLSERSAEGKLEIRELGERTRDIVFQIDKMASRLAGDIENHISTSSSTSRDIHNSLQLIQAQIGPESQISQQLTDCRITYSLFKDQLGAFDPTLKGLEASVDAVSHAHEAILHQCQELGAMLEEMRALRSVSEKDRQLVETQLTENVAENVKLQSQAESLTSTIESLKQLNLSKDARITGLEQSLADAKERLKMYETRMHALENEQKTWTETMELKLQQIRQDVTDECALSQRQLEARHEQELRALRAEKQAYEKGAGALLTDVDKAKDTLLQAKELLNDRQTERETLAHEADQRIQELSQACAEQMAQIEAQSVEIEKHQAAEASSCLERNGLEEQLRQAQERIHVLEQASFSQSAEKACSNVSPTSIVPFSTISNRLSPMRSETQFEEPADFTMLFMSDELPLFTTPADQAKMNTPKNVDRSDDHHEQENIPPTTEIDATKVFDIPQDMDSPSQRANTKRKAVNFLQCRKQSSEKPNESGTTGAGFTGSQEDPKRPEVHGAQQPAQAKKHVNKWTYSRVQALENEMQQEQPPTVGRAASSAQRRPGLKGFVSVSSSTETGNRTNTRGRGKRGSKGDRYNARFSRGSRAA</sequence>
<dbReference type="PhylomeDB" id="S8B4L2"/>